<keyword evidence="1" id="KW-0472">Membrane</keyword>
<feature type="domain" description="Prepilin type IV endopeptidase peptidase" evidence="2">
    <location>
        <begin position="16"/>
        <end position="113"/>
    </location>
</feature>
<feature type="transmembrane region" description="Helical" evidence="1">
    <location>
        <begin position="36"/>
        <end position="54"/>
    </location>
</feature>
<dbReference type="EMBL" id="CP034348">
    <property type="protein sequence ID" value="QGY00200.1"/>
    <property type="molecule type" value="Genomic_DNA"/>
</dbReference>
<feature type="transmembrane region" description="Helical" evidence="1">
    <location>
        <begin position="142"/>
        <end position="161"/>
    </location>
</feature>
<feature type="transmembrane region" description="Helical" evidence="1">
    <location>
        <begin position="6"/>
        <end position="24"/>
    </location>
</feature>
<sequence length="164" mass="17775">MSVLDLPALVVGAMALGLILHVAWYDFRHLTIRNSAVLLLLALYGLYAALTGFSALASDLAAGVVLFVPGLVMWLMRLMGAGDVKLYFALGLFIGLDRLWLFAVLLLGVSVMFLIALQAARIFRNKSVLWQRLGEIRTSGKAPYAVIMGAAAIPVILLRLFSQA</sequence>
<dbReference type="Proteomes" id="UP000428330">
    <property type="component" value="Chromosome"/>
</dbReference>
<name>A0A6I6ISZ6_9RHOB</name>
<accession>A0A6I6ISZ6</accession>
<keyword evidence="1" id="KW-0812">Transmembrane</keyword>
<organism evidence="3 4">
    <name type="scientific">Roseovarius faecimaris</name>
    <dbReference type="NCBI Taxonomy" id="2494550"/>
    <lineage>
        <taxon>Bacteria</taxon>
        <taxon>Pseudomonadati</taxon>
        <taxon>Pseudomonadota</taxon>
        <taxon>Alphaproteobacteria</taxon>
        <taxon>Rhodobacterales</taxon>
        <taxon>Roseobacteraceae</taxon>
        <taxon>Roseovarius</taxon>
    </lineage>
</organism>
<dbReference type="GO" id="GO:0016020">
    <property type="term" value="C:membrane"/>
    <property type="evidence" value="ECO:0007669"/>
    <property type="project" value="InterPro"/>
</dbReference>
<dbReference type="GO" id="GO:0004190">
    <property type="term" value="F:aspartic-type endopeptidase activity"/>
    <property type="evidence" value="ECO:0007669"/>
    <property type="project" value="InterPro"/>
</dbReference>
<dbReference type="AlphaFoldDB" id="A0A6I6ISZ6"/>
<dbReference type="RefSeq" id="WP_157708880.1">
    <property type="nucleotide sequence ID" value="NZ_CP034348.1"/>
</dbReference>
<dbReference type="Gene3D" id="1.20.120.1220">
    <property type="match status" value="1"/>
</dbReference>
<dbReference type="Pfam" id="PF01478">
    <property type="entry name" value="Peptidase_A24"/>
    <property type="match status" value="1"/>
</dbReference>
<reference evidence="4" key="1">
    <citation type="submission" date="2018-12" db="EMBL/GenBank/DDBJ databases">
        <title>Complete genome sequence of Roseovarius sp. MME-070.</title>
        <authorList>
            <person name="Nam Y.-D."/>
            <person name="Kang J."/>
            <person name="Chung W.-H."/>
            <person name="Park Y.S."/>
        </authorList>
    </citation>
    <scope>NUCLEOTIDE SEQUENCE [LARGE SCALE GENOMIC DNA]</scope>
    <source>
        <strain evidence="4">MME-070</strain>
    </source>
</reference>
<dbReference type="KEGG" id="rom:EI983_18790"/>
<evidence type="ECO:0000313" key="3">
    <source>
        <dbReference type="EMBL" id="QGY00200.1"/>
    </source>
</evidence>
<protein>
    <submittedName>
        <fullName evidence="3">Pilus assembly protein CpaA</fullName>
    </submittedName>
</protein>
<feature type="transmembrane region" description="Helical" evidence="1">
    <location>
        <begin position="99"/>
        <end position="122"/>
    </location>
</feature>
<keyword evidence="1" id="KW-1133">Transmembrane helix</keyword>
<proteinExistence type="predicted"/>
<keyword evidence="4" id="KW-1185">Reference proteome</keyword>
<evidence type="ECO:0000313" key="4">
    <source>
        <dbReference type="Proteomes" id="UP000428330"/>
    </source>
</evidence>
<evidence type="ECO:0000256" key="1">
    <source>
        <dbReference type="SAM" id="Phobius"/>
    </source>
</evidence>
<dbReference type="OrthoDB" id="8277765at2"/>
<dbReference type="InterPro" id="IPR000045">
    <property type="entry name" value="Prepilin_IV_endopep_pep"/>
</dbReference>
<gene>
    <name evidence="3" type="ORF">EI983_18790</name>
</gene>
<evidence type="ECO:0000259" key="2">
    <source>
        <dbReference type="Pfam" id="PF01478"/>
    </source>
</evidence>